<dbReference type="InterPro" id="IPR027463">
    <property type="entry name" value="AcrB_DN_DC_subdom"/>
</dbReference>
<dbReference type="SUPFAM" id="SSF82693">
    <property type="entry name" value="Multidrug efflux transporter AcrB pore domain, PN1, PN2, PC1 and PC2 subdomains"/>
    <property type="match status" value="2"/>
</dbReference>
<dbReference type="InterPro" id="IPR001036">
    <property type="entry name" value="Acrflvin-R"/>
</dbReference>
<feature type="region of interest" description="Disordered" evidence="1">
    <location>
        <begin position="254"/>
        <end position="296"/>
    </location>
</feature>
<feature type="transmembrane region" description="Helical" evidence="2">
    <location>
        <begin position="580"/>
        <end position="600"/>
    </location>
</feature>
<feature type="transmembrane region" description="Helical" evidence="2">
    <location>
        <begin position="508"/>
        <end position="531"/>
    </location>
</feature>
<dbReference type="PANTHER" id="PTHR32063">
    <property type="match status" value="1"/>
</dbReference>
<sequence>MHSIVSWCLNNRPVVVLFSLVLMGAGVFSTFKLNQELLPSVEFPSVFILVQDPGAGPEQVDRDVSKPLSEGLTGLPRLKHVQTIASQGFSTVILTFDLDSSLKEDQDNTNQRLNQVQLPSGVGKPLVQTFSFNAIPSMTYTLAAKDGDLVRATREANDVIAPALTGATGSAQVKVSGGARERVLITLDGAKLADKGLSLQQVQQALSGANVDLPAGTTLDADKTLPVQASSSLRTIDDLKNLVVVSSAEQAAGEQAAAGQPAAGQAATPPASSPAPSRTPAARPSPNPAPAAPPPAVRLGDVAKVELDNQQANGISRTNGLASLQIQVIRASNGNAVTLSDDVRQRIAKLKLDSRDDLQLSTDSAVDIKASLNDLVHEGLIGAGLAILVIFLFLGSLRATLVTAVSLPTSVLVALLGTSIGGFSLNVLTLAGLTIAVGRIVDDAIVVLENSYRHLQQGESPTDAALHGATEVSSAVISSTLTSVAVFLPIGVVGGIISRFFLPFSVTVTISLLASLLVALTLIPVLVSFILSAKARRQAHQAGGRHINAGATAPEHVSRLARPYIPVLAWVLRRFYRKSLVVAVAALALIGVLVLTYAAVPKNFFDLGGSAYITGNISLPPGTTSTATSDRVKAFEAAARSDPDVKTVEVTIASSDFGGYTGSVSENDARFNLIVKNKKSADQVRQRLQSKLDELYGKGGTIGVQSFGPPSSAFSVSLSGRDPNTLRAASDQVVAKLSQNSDLANVKSDLTVRQPETLVSVDANKAAERGLTPNTVAFALAGVLNPKDVGTLGTGGTPITLRVDPSYVAAGKLADLPLGPGTTLKDVATMTRTDAPTTVTRVDGTQQVTVNADVLAADTQGASTKATQSVQSLQLPAGVSISTGGTQNDINDSFQQMFIAIGVAIAIVFIILVTFFRSVASPFVILGAMPLALIGGLLALYFTHQNLGLPALLGVLMVFGIVVSNAILLIDFVERNRAGRGLAEALVLAGSVRIRPILMTAVATIVALVPVATGFASEGGGGLISQSLAVVVEGGLISSTALTLVVVPILYSWIKRRGHHRYETAPPAISVADPRSLRPSLDGNRHGNGNGSGRVWEHFREETLKR</sequence>
<feature type="transmembrane region" description="Helical" evidence="2">
    <location>
        <begin position="897"/>
        <end position="916"/>
    </location>
</feature>
<evidence type="ECO:0000313" key="3">
    <source>
        <dbReference type="EMBL" id="MBJ7601671.1"/>
    </source>
</evidence>
<evidence type="ECO:0000256" key="1">
    <source>
        <dbReference type="SAM" id="MobiDB-lite"/>
    </source>
</evidence>
<dbReference type="RefSeq" id="WP_338176024.1">
    <property type="nucleotide sequence ID" value="NZ_JAEKNQ010000005.1"/>
</dbReference>
<feature type="transmembrane region" description="Helical" evidence="2">
    <location>
        <begin position="923"/>
        <end position="943"/>
    </location>
</feature>
<proteinExistence type="predicted"/>
<keyword evidence="2" id="KW-0812">Transmembrane</keyword>
<feature type="compositionally biased region" description="Pro residues" evidence="1">
    <location>
        <begin position="283"/>
        <end position="296"/>
    </location>
</feature>
<keyword evidence="2" id="KW-0472">Membrane</keyword>
<dbReference type="Gene3D" id="1.20.1640.10">
    <property type="entry name" value="Multidrug efflux transporter AcrB transmembrane domain"/>
    <property type="match status" value="3"/>
</dbReference>
<feature type="transmembrane region" description="Helical" evidence="2">
    <location>
        <begin position="12"/>
        <end position="31"/>
    </location>
</feature>
<accession>A0A934NAP8</accession>
<comment type="caution">
    <text evidence="3">The sequence shown here is derived from an EMBL/GenBank/DDBJ whole genome shotgun (WGS) entry which is preliminary data.</text>
</comment>
<feature type="transmembrane region" description="Helical" evidence="2">
    <location>
        <begin position="994"/>
        <end position="1016"/>
    </location>
</feature>
<dbReference type="Gene3D" id="3.30.70.1440">
    <property type="entry name" value="Multidrug efflux transporter AcrB pore domain"/>
    <property type="match status" value="1"/>
</dbReference>
<feature type="transmembrane region" description="Helical" evidence="2">
    <location>
        <begin position="411"/>
        <end position="433"/>
    </location>
</feature>
<dbReference type="Pfam" id="PF00873">
    <property type="entry name" value="ACR_tran"/>
    <property type="match status" value="2"/>
</dbReference>
<feature type="transmembrane region" description="Helical" evidence="2">
    <location>
        <begin position="949"/>
        <end position="973"/>
    </location>
</feature>
<dbReference type="SUPFAM" id="SSF82866">
    <property type="entry name" value="Multidrug efflux transporter AcrB transmembrane domain"/>
    <property type="match status" value="2"/>
</dbReference>
<dbReference type="PRINTS" id="PR00702">
    <property type="entry name" value="ACRIFLAVINRP"/>
</dbReference>
<reference evidence="3 4" key="1">
    <citation type="submission" date="2020-10" db="EMBL/GenBank/DDBJ databases">
        <title>Ca. Dormibacterota MAGs.</title>
        <authorList>
            <person name="Montgomery K."/>
        </authorList>
    </citation>
    <scope>NUCLEOTIDE SEQUENCE [LARGE SCALE GENOMIC DNA]</scope>
    <source>
        <strain evidence="3">SC8811_S16_3</strain>
    </source>
</reference>
<dbReference type="Gene3D" id="3.30.2090.10">
    <property type="entry name" value="Multidrug efflux transporter AcrB TolC docking domain, DN and DC subdomains"/>
    <property type="match status" value="3"/>
</dbReference>
<feature type="transmembrane region" description="Helical" evidence="2">
    <location>
        <begin position="379"/>
        <end position="399"/>
    </location>
</feature>
<dbReference type="PANTHER" id="PTHR32063:SF0">
    <property type="entry name" value="SWARMING MOTILITY PROTEIN SWRC"/>
    <property type="match status" value="1"/>
</dbReference>
<dbReference type="EMBL" id="JAEKNQ010000005">
    <property type="protein sequence ID" value="MBJ7601671.1"/>
    <property type="molecule type" value="Genomic_DNA"/>
</dbReference>
<name>A0A934NAP8_9BACT</name>
<dbReference type="Proteomes" id="UP000620075">
    <property type="component" value="Unassembled WGS sequence"/>
</dbReference>
<feature type="region of interest" description="Disordered" evidence="1">
    <location>
        <begin position="1073"/>
        <end position="1096"/>
    </location>
</feature>
<evidence type="ECO:0000256" key="2">
    <source>
        <dbReference type="SAM" id="Phobius"/>
    </source>
</evidence>
<dbReference type="Gene3D" id="3.30.70.1430">
    <property type="entry name" value="Multidrug efflux transporter AcrB pore domain"/>
    <property type="match status" value="2"/>
</dbReference>
<feature type="transmembrane region" description="Helical" evidence="2">
    <location>
        <begin position="1028"/>
        <end position="1051"/>
    </location>
</feature>
<organism evidence="3 4">
    <name type="scientific">Candidatus Dormiibacter inghamiae</name>
    <dbReference type="NCBI Taxonomy" id="3127013"/>
    <lineage>
        <taxon>Bacteria</taxon>
        <taxon>Bacillati</taxon>
        <taxon>Candidatus Dormiibacterota</taxon>
        <taxon>Candidatus Dormibacteria</taxon>
        <taxon>Candidatus Dormibacterales</taxon>
        <taxon>Candidatus Dormibacteraceae</taxon>
        <taxon>Candidatus Dormiibacter</taxon>
    </lineage>
</organism>
<dbReference type="GO" id="GO:0042910">
    <property type="term" value="F:xenobiotic transmembrane transporter activity"/>
    <property type="evidence" value="ECO:0007669"/>
    <property type="project" value="TreeGrafter"/>
</dbReference>
<dbReference type="Gene3D" id="3.30.70.1320">
    <property type="entry name" value="Multidrug efflux transporter AcrB pore domain like"/>
    <property type="match status" value="2"/>
</dbReference>
<dbReference type="AlphaFoldDB" id="A0A934NAP8"/>
<dbReference type="GO" id="GO:0005886">
    <property type="term" value="C:plasma membrane"/>
    <property type="evidence" value="ECO:0007669"/>
    <property type="project" value="TreeGrafter"/>
</dbReference>
<feature type="compositionally biased region" description="Low complexity" evidence="1">
    <location>
        <begin position="254"/>
        <end position="282"/>
    </location>
</feature>
<dbReference type="SUPFAM" id="SSF82714">
    <property type="entry name" value="Multidrug efflux transporter AcrB TolC docking domain, DN and DC subdomains"/>
    <property type="match status" value="2"/>
</dbReference>
<evidence type="ECO:0000313" key="4">
    <source>
        <dbReference type="Proteomes" id="UP000620075"/>
    </source>
</evidence>
<keyword evidence="2" id="KW-1133">Transmembrane helix</keyword>
<gene>
    <name evidence="3" type="ORF">JF888_00490</name>
</gene>
<feature type="transmembrane region" description="Helical" evidence="2">
    <location>
        <begin position="481"/>
        <end position="502"/>
    </location>
</feature>
<protein>
    <submittedName>
        <fullName evidence="3">Efflux RND transporter permease subunit</fullName>
    </submittedName>
</protein>